<evidence type="ECO:0000256" key="6">
    <source>
        <dbReference type="ARBA" id="ARBA00022840"/>
    </source>
</evidence>
<dbReference type="Gene3D" id="2.30.38.10">
    <property type="entry name" value="Luciferase, Domain 3"/>
    <property type="match status" value="2"/>
</dbReference>
<evidence type="ECO:0000256" key="7">
    <source>
        <dbReference type="ARBA" id="ARBA00023194"/>
    </source>
</evidence>
<dbReference type="FunFam" id="2.30.38.10:FF:000001">
    <property type="entry name" value="Non-ribosomal peptide synthetase PvdI"/>
    <property type="match status" value="1"/>
</dbReference>
<keyword evidence="6" id="KW-0067">ATP-binding</keyword>
<sequence length="2374" mass="269194">MNCLSKDNVQDILELSLVQKAVLPNGSLTQVAYELQGNFDSDRLQQAWEETVATHQALRSVFRTLKNRTVQVLLKQRPIPIEWLDLYGMEEEEQQTKFQSVANSHREPIEIETGPLIRLAVCRFNEERTVILWTHHALCMDDHSRDRIFNEWMDRTQKIMQAGLNYKSYKEYLAWEAGQDGMPAKKYWIDQLTGYEPIPMLQLMHSQTEGKGNAHSCSTLLSEELSKRLEQIAVQHHVSEEALLLVTWLLLLQVYSGEKSVSCGATVSGRPMNWEEDIIGPFAHNLLINTTLTTNQRLGEVFATVQKQWEQLQEISHVPSEIARTYVDITEDNSLFDSSVTVRRSVNNRYCNPYLLYRSGKEQIEAIVTIGSRWKIELFQPNSSSLPALKRLLEHFVTLLESISNQSDAQLRELNLLSDEERQLLLVDFNRTKLAMPPLNRLAHQVIEEQVEKRPHAIAAICGVESITYRELNKRANQLAHWLRERGFGRDDTAALLAERNIDMLVGILAVLKAGGAYVPLDSTHPDNRLLTILDNSGAKVILTESKWQSRSLELSKNILQDIMVFSLDTGDGSCADIEELASYSVENPTFINEQGDLANVFFTSGSTGQPKGAMVEHIGMLNHLYAKIYLLGLNENSIVAQNASHCFDISVWQFLAPLMTGGQVIIYSNEVATDPQALFQAVHNDHVTVLEMVPAIIELFLQAASDELNCTLPQLEFMISTGEGLPVSLCRKWLTAYPHVKVVNTYGATECSDDTSHEVICGIYPYKDHPQVVLGTPIPNIHHYLLDAYQRPVPIGCIGEVYITGIGVGRGYLNDPERTTQAFLPNPFSDGMGERMYKTGDLARFTPDGQLVFISRADFQVKVRGYRIELGEIESTLLSHQAVSQCLAIVRKDRRGNNRILAYLMLNDSVDVIEIRQYLQKHLPEYMVPEHIIILKEMPLNRNGKVDRKALPDPDESERESANYIAPRNVWEIMLVKVWEEVLEISPIGIDDNFFDLGGHSLKTIQIRSRIKQQFNVEIPLKNLFDYQTIRKLSPMLKEALDGEGNIVEGIIPQVGPAEFYPMSHAQQRLFLLHCLDPYNLSYNMPVAIELVGFLDLEAFQQAFQSLLNRHEGLRTTFAIHDEKPVQRVSESLHNECLFIDLSDEDEKVQQQKIEDISRCEEEINFDLTSGPLFRMRLCKLASDRHVFWMNMHHIIGDYWSWQVLMKDFAALYESYCQRRIPLLPPLIVQYKDYASWQNDRLQRGELVEAERYWLEQFNGDLPILDLPLDHPRPSIQTFAASQETCKLNLKCLNKLKELAQRQEATLYMTILSAVGAFLSRMSGQQDIVIGTPEAGRDHVELEGLLGFFVNTLPLRLRLSDDQTFIELLQHCKRTALNAFAHHEYPFDQLVEKIKLERDLSRSPLFSVMFQLIHSTTPIELGNLSFRQLPTGTDMTNFDLMIICAETGEGLDIQFKYRTDLYEAETIQRWIKHFTVMIDSILNDPDNKVSDLLIMDEPQKNQLLINWNNTRHSYPIHSCVHQLFEQTVLTNSDRIAVEYGKQYLTYHQLERRANQLANYLRKQGVGVGVNVAVCLDRSLEMVVALLGILKAGGTYVPLDPNFPSDRLTYMLENSSVKVALTDRLSINASVPDNVLIIDLEMVVMQISAESEEAPSFPMSSEQTAYLIYTSGSTGKPKGVQVSHRSLVNFLTSMADEPGICAPDRLLSVTTLSFDIFGLELFLPLITGATVVLISREESMDGVRLAQVIEESKATIMQATPATWRLLMEAGWQGSPQLKILCGGEKWTRELAKELQARSGELWNMYGPTETTIWSAIHHVTEQEGSVRIGRPIGNTELYVLNSEMKPVPIGVPGELYIGGDGVAQGYWRRSDLTDERFLMNPFTGQGRIYRTGDLVRYLADGTLECLGRIDHQVKVRGYRIELSEIEIVLQQHSDISEAVVVAQDDILDEKKLVAYLVPVGKGLPTHEELRKHCLTQLPEYMVPSAFIELDKIPLTSNGKVDRKQLTDLNVSLSHHTYEPPRDLNELYMVNIWEEMLNVKPIGINDNFFAIGGYSLKALLLQNVIRERFGVELPLTALFQNPTVAELCTHLQEEATEHGAFMIQLQQGDGKQPPLVLIHPHGGGVLPYIHLVKALGPQETVYGIQAIGYESDERPVTSIEEMVALYVEEIRRVVPQGPYRLMGWSFGGTVAYEIARQLEHLDEKIEFVGLLDAEPLDEAGVIYEEFTERDAIDYFATLFELEPCLYTQMDPEKALKVLLQKAKECGKWTQGMTLDSIRRKIRVLVACSQARVNYRYQGPIRSNLQLFCVHEVSKHLHPLVNSNEWIPRTTGNVTVFDVPGDHNSMVEPPHVSKLAEVIQSVLVGEQVSEVMGES</sequence>
<accession>J8IF18</accession>
<evidence type="ECO:0000256" key="3">
    <source>
        <dbReference type="ARBA" id="ARBA00022450"/>
    </source>
</evidence>
<dbReference type="PROSITE" id="PS00012">
    <property type="entry name" value="PHOSPHOPANTETHEINE"/>
    <property type="match status" value="1"/>
</dbReference>
<dbReference type="InterPro" id="IPR006162">
    <property type="entry name" value="Ppantetheine_attach_site"/>
</dbReference>
<dbReference type="PROSITE" id="PS50075">
    <property type="entry name" value="CARRIER"/>
    <property type="match status" value="2"/>
</dbReference>
<evidence type="ECO:0000256" key="5">
    <source>
        <dbReference type="ARBA" id="ARBA00022741"/>
    </source>
</evidence>
<dbReference type="NCBIfam" id="TIGR01733">
    <property type="entry name" value="AA-adenyl-dom"/>
    <property type="match status" value="2"/>
</dbReference>
<evidence type="ECO:0000256" key="1">
    <source>
        <dbReference type="ARBA" id="ARBA00001957"/>
    </source>
</evidence>
<name>J8IF18_BACCE</name>
<dbReference type="InterPro" id="IPR020845">
    <property type="entry name" value="AMP-binding_CS"/>
</dbReference>
<dbReference type="InterPro" id="IPR020802">
    <property type="entry name" value="TesA-like"/>
</dbReference>
<keyword evidence="7" id="KW-0045">Antibiotic biosynthesis</keyword>
<dbReference type="FunFam" id="3.30.300.30:FF:000010">
    <property type="entry name" value="Enterobactin synthetase component F"/>
    <property type="match status" value="2"/>
</dbReference>
<keyword evidence="5" id="KW-0547">Nucleotide-binding</keyword>
<dbReference type="GO" id="GO:0003824">
    <property type="term" value="F:catalytic activity"/>
    <property type="evidence" value="ECO:0007669"/>
    <property type="project" value="InterPro"/>
</dbReference>
<dbReference type="GO" id="GO:0008610">
    <property type="term" value="P:lipid biosynthetic process"/>
    <property type="evidence" value="ECO:0007669"/>
    <property type="project" value="UniProtKB-ARBA"/>
</dbReference>
<dbReference type="PATRIC" id="fig|1053226.3.peg.1425"/>
<dbReference type="InterPro" id="IPR036736">
    <property type="entry name" value="ACP-like_sf"/>
</dbReference>
<dbReference type="InterPro" id="IPR020806">
    <property type="entry name" value="PKS_PP-bd"/>
</dbReference>
<dbReference type="GO" id="GO:0044550">
    <property type="term" value="P:secondary metabolite biosynthetic process"/>
    <property type="evidence" value="ECO:0007669"/>
    <property type="project" value="UniProtKB-ARBA"/>
</dbReference>
<dbReference type="SMART" id="SM00824">
    <property type="entry name" value="PKS_TE"/>
    <property type="match status" value="1"/>
</dbReference>
<dbReference type="PANTHER" id="PTHR45527">
    <property type="entry name" value="NONRIBOSOMAL PEPTIDE SYNTHETASE"/>
    <property type="match status" value="1"/>
</dbReference>
<keyword evidence="3" id="KW-0596">Phosphopantetheine</keyword>
<dbReference type="GO" id="GO:0043041">
    <property type="term" value="P:amino acid activation for nonribosomal peptide biosynthetic process"/>
    <property type="evidence" value="ECO:0007669"/>
    <property type="project" value="TreeGrafter"/>
</dbReference>
<dbReference type="SUPFAM" id="SSF53474">
    <property type="entry name" value="alpha/beta-Hydrolases"/>
    <property type="match status" value="1"/>
</dbReference>
<dbReference type="Pfam" id="PF00550">
    <property type="entry name" value="PP-binding"/>
    <property type="match status" value="2"/>
</dbReference>
<dbReference type="Gene3D" id="1.10.1200.10">
    <property type="entry name" value="ACP-like"/>
    <property type="match status" value="2"/>
</dbReference>
<dbReference type="InterPro" id="IPR009081">
    <property type="entry name" value="PP-bd_ACP"/>
</dbReference>
<dbReference type="InterPro" id="IPR025110">
    <property type="entry name" value="AMP-bd_C"/>
</dbReference>
<dbReference type="RefSeq" id="WP_002165300.1">
    <property type="nucleotide sequence ID" value="NZ_JH792310.1"/>
</dbReference>
<dbReference type="EMBL" id="AHEU01000007">
    <property type="protein sequence ID" value="EJR36096.1"/>
    <property type="molecule type" value="Genomic_DNA"/>
</dbReference>
<dbReference type="GO" id="GO:0005829">
    <property type="term" value="C:cytosol"/>
    <property type="evidence" value="ECO:0007669"/>
    <property type="project" value="TreeGrafter"/>
</dbReference>
<dbReference type="NCBIfam" id="NF003417">
    <property type="entry name" value="PRK04813.1"/>
    <property type="match status" value="2"/>
</dbReference>
<dbReference type="InterPro" id="IPR029058">
    <property type="entry name" value="AB_hydrolase_fold"/>
</dbReference>
<evidence type="ECO:0000256" key="2">
    <source>
        <dbReference type="ARBA" id="ARBA00006432"/>
    </source>
</evidence>
<dbReference type="Gene3D" id="3.30.300.30">
    <property type="match status" value="2"/>
</dbReference>
<dbReference type="Gene3D" id="3.30.559.30">
    <property type="entry name" value="Nonribosomal peptide synthetase, condensation domain"/>
    <property type="match status" value="2"/>
</dbReference>
<dbReference type="PROSITE" id="PS00455">
    <property type="entry name" value="AMP_BINDING"/>
    <property type="match status" value="2"/>
</dbReference>
<dbReference type="FunFam" id="3.40.50.980:FF:000001">
    <property type="entry name" value="Non-ribosomal peptide synthetase"/>
    <property type="match status" value="2"/>
</dbReference>
<dbReference type="InterPro" id="IPR010071">
    <property type="entry name" value="AA_adenyl_dom"/>
</dbReference>
<evidence type="ECO:0000313" key="10">
    <source>
        <dbReference type="Proteomes" id="UP000006960"/>
    </source>
</evidence>
<dbReference type="SMART" id="SM00823">
    <property type="entry name" value="PKS_PP"/>
    <property type="match status" value="2"/>
</dbReference>
<dbReference type="InterPro" id="IPR001242">
    <property type="entry name" value="Condensation_dom"/>
</dbReference>
<dbReference type="Pfam" id="PF00501">
    <property type="entry name" value="AMP-binding"/>
    <property type="match status" value="2"/>
</dbReference>
<proteinExistence type="inferred from homology"/>
<gene>
    <name evidence="9" type="ORF">IIG_01412</name>
</gene>
<dbReference type="SUPFAM" id="SSF47336">
    <property type="entry name" value="ACP-like"/>
    <property type="match status" value="2"/>
</dbReference>
<dbReference type="HOGENOM" id="CLU_000022_0_12_9"/>
<dbReference type="GO" id="GO:0031177">
    <property type="term" value="F:phosphopantetheine binding"/>
    <property type="evidence" value="ECO:0007669"/>
    <property type="project" value="InterPro"/>
</dbReference>
<dbReference type="PANTHER" id="PTHR45527:SF1">
    <property type="entry name" value="FATTY ACID SYNTHASE"/>
    <property type="match status" value="1"/>
</dbReference>
<dbReference type="InterPro" id="IPR045851">
    <property type="entry name" value="AMP-bd_C_sf"/>
</dbReference>
<dbReference type="GO" id="GO:0017000">
    <property type="term" value="P:antibiotic biosynthetic process"/>
    <property type="evidence" value="ECO:0007669"/>
    <property type="project" value="UniProtKB-KW"/>
</dbReference>
<dbReference type="Pfam" id="PF13193">
    <property type="entry name" value="AMP-binding_C"/>
    <property type="match status" value="2"/>
</dbReference>
<dbReference type="CDD" id="cd12116">
    <property type="entry name" value="A_NRPS_Ta1_like"/>
    <property type="match status" value="1"/>
</dbReference>
<feature type="domain" description="Carrier" evidence="8">
    <location>
        <begin position="2020"/>
        <end position="2095"/>
    </location>
</feature>
<dbReference type="FunFam" id="3.40.50.12780:FF:000012">
    <property type="entry name" value="Non-ribosomal peptide synthetase"/>
    <property type="match status" value="1"/>
</dbReference>
<dbReference type="Gene3D" id="3.40.50.1820">
    <property type="entry name" value="alpha/beta hydrolase"/>
    <property type="match status" value="1"/>
</dbReference>
<dbReference type="InterPro" id="IPR000873">
    <property type="entry name" value="AMP-dep_synth/lig_dom"/>
</dbReference>
<comment type="similarity">
    <text evidence="2">Belongs to the ATP-dependent AMP-binding enzyme family.</text>
</comment>
<comment type="cofactor">
    <cofactor evidence="1">
        <name>pantetheine 4'-phosphate</name>
        <dbReference type="ChEBI" id="CHEBI:47942"/>
    </cofactor>
</comment>
<feature type="domain" description="Carrier" evidence="8">
    <location>
        <begin position="967"/>
        <end position="1042"/>
    </location>
</feature>
<dbReference type="SUPFAM" id="SSF52777">
    <property type="entry name" value="CoA-dependent acyltransferases"/>
    <property type="match status" value="4"/>
</dbReference>
<dbReference type="Pfam" id="PF00975">
    <property type="entry name" value="Thioesterase"/>
    <property type="match status" value="1"/>
</dbReference>
<dbReference type="GO" id="GO:0005524">
    <property type="term" value="F:ATP binding"/>
    <property type="evidence" value="ECO:0007669"/>
    <property type="project" value="UniProtKB-KW"/>
</dbReference>
<dbReference type="Gene3D" id="3.30.559.10">
    <property type="entry name" value="Chloramphenicol acetyltransferase-like domain"/>
    <property type="match status" value="2"/>
</dbReference>
<dbReference type="FunFam" id="1.10.1200.10:FF:000005">
    <property type="entry name" value="Nonribosomal peptide synthetase 1"/>
    <property type="match status" value="2"/>
</dbReference>
<dbReference type="CDD" id="cd05930">
    <property type="entry name" value="A_NRPS"/>
    <property type="match status" value="1"/>
</dbReference>
<evidence type="ECO:0000256" key="4">
    <source>
        <dbReference type="ARBA" id="ARBA00022553"/>
    </source>
</evidence>
<organism evidence="9 10">
    <name type="scientific">Bacillus cereus VD048</name>
    <dbReference type="NCBI Taxonomy" id="1053226"/>
    <lineage>
        <taxon>Bacteria</taxon>
        <taxon>Bacillati</taxon>
        <taxon>Bacillota</taxon>
        <taxon>Bacilli</taxon>
        <taxon>Bacillales</taxon>
        <taxon>Bacillaceae</taxon>
        <taxon>Bacillus</taxon>
        <taxon>Bacillus cereus group</taxon>
    </lineage>
</organism>
<dbReference type="Gene3D" id="3.40.50.980">
    <property type="match status" value="4"/>
</dbReference>
<keyword evidence="4" id="KW-0597">Phosphoprotein</keyword>
<dbReference type="Proteomes" id="UP000006960">
    <property type="component" value="Unassembled WGS sequence"/>
</dbReference>
<dbReference type="SUPFAM" id="SSF56801">
    <property type="entry name" value="Acetyl-CoA synthetase-like"/>
    <property type="match status" value="2"/>
</dbReference>
<dbReference type="Pfam" id="PF00668">
    <property type="entry name" value="Condensation"/>
    <property type="match status" value="2"/>
</dbReference>
<comment type="caution">
    <text evidence="9">The sequence shown here is derived from an EMBL/GenBank/DDBJ whole genome shotgun (WGS) entry which is preliminary data.</text>
</comment>
<dbReference type="CDD" id="cd19531">
    <property type="entry name" value="LCL_NRPS-like"/>
    <property type="match status" value="1"/>
</dbReference>
<evidence type="ECO:0000259" key="8">
    <source>
        <dbReference type="PROSITE" id="PS50075"/>
    </source>
</evidence>
<protein>
    <submittedName>
        <fullName evidence="9">Amino acid adenylation domain-containing protein</fullName>
    </submittedName>
</protein>
<dbReference type="InterPro" id="IPR023213">
    <property type="entry name" value="CAT-like_dom_sf"/>
</dbReference>
<dbReference type="InterPro" id="IPR001031">
    <property type="entry name" value="Thioesterase"/>
</dbReference>
<reference evidence="9 10" key="1">
    <citation type="submission" date="2012-04" db="EMBL/GenBank/DDBJ databases">
        <title>The Genome Sequence of Bacillus cereus VD048.</title>
        <authorList>
            <consortium name="The Broad Institute Genome Sequencing Platform"/>
            <consortium name="The Broad Institute Genome Sequencing Center for Infectious Disease"/>
            <person name="Feldgarden M."/>
            <person name="Van der Auwera G.A."/>
            <person name="Mahillon J."/>
            <person name="Duprez V."/>
            <person name="Timmery S."/>
            <person name="Mattelet C."/>
            <person name="Dierick K."/>
            <person name="Sun M."/>
            <person name="Yu Z."/>
            <person name="Zhu L."/>
            <person name="Hu X."/>
            <person name="Shank E.B."/>
            <person name="Swiecicka I."/>
            <person name="Hansen B.M."/>
            <person name="Andrup L."/>
            <person name="Young S.K."/>
            <person name="Zeng Q."/>
            <person name="Gargeya S."/>
            <person name="Fitzgerald M."/>
            <person name="Haas B."/>
            <person name="Abouelleil A."/>
            <person name="Alvarado L."/>
            <person name="Arachchi H.M."/>
            <person name="Berlin A."/>
            <person name="Chapman S.B."/>
            <person name="Goldberg J."/>
            <person name="Griggs A."/>
            <person name="Gujja S."/>
            <person name="Hansen M."/>
            <person name="Howarth C."/>
            <person name="Imamovic A."/>
            <person name="Larimer J."/>
            <person name="McCowen C."/>
            <person name="Montmayeur A."/>
            <person name="Murphy C."/>
            <person name="Neiman D."/>
            <person name="Pearson M."/>
            <person name="Priest M."/>
            <person name="Roberts A."/>
            <person name="Saif S."/>
            <person name="Shea T."/>
            <person name="Sisk P."/>
            <person name="Sykes S."/>
            <person name="Wortman J."/>
            <person name="Nusbaum C."/>
            <person name="Birren B."/>
        </authorList>
    </citation>
    <scope>NUCLEOTIDE SEQUENCE [LARGE SCALE GENOMIC DNA]</scope>
    <source>
        <strain evidence="9 10">VD048</strain>
    </source>
</reference>
<evidence type="ECO:0000313" key="9">
    <source>
        <dbReference type="EMBL" id="EJR36096.1"/>
    </source>
</evidence>